<dbReference type="AlphaFoldDB" id="A0A232EG72"/>
<dbReference type="Proteomes" id="UP000215335">
    <property type="component" value="Unassembled WGS sequence"/>
</dbReference>
<protein>
    <submittedName>
        <fullName evidence="2">Uncharacterized protein</fullName>
    </submittedName>
</protein>
<gene>
    <name evidence="2" type="ORF">TSAR_008572</name>
</gene>
<sequence length="131" mass="16034">MVHPICYGRNFDNNNELDLLLSDPINAVIKMRNKDRIFNMNAIRLELKWYKDLVKNMNTNTLERKRRKDLVEHMKENRLQAKRRKDVVEHMTEERLQAKRRKDVVERMKKDLKEKNLQVQNMNTERINKCR</sequence>
<keyword evidence="3" id="KW-1185">Reference proteome</keyword>
<reference evidence="2 3" key="1">
    <citation type="journal article" date="2017" name="Curr. Biol.">
        <title>The Evolution of Venom by Co-option of Single-Copy Genes.</title>
        <authorList>
            <person name="Martinson E.O."/>
            <person name="Mrinalini"/>
            <person name="Kelkar Y.D."/>
            <person name="Chang C.H."/>
            <person name="Werren J.H."/>
        </authorList>
    </citation>
    <scope>NUCLEOTIDE SEQUENCE [LARGE SCALE GENOMIC DNA]</scope>
    <source>
        <strain evidence="2 3">Alberta</strain>
        <tissue evidence="2">Whole body</tissue>
    </source>
</reference>
<evidence type="ECO:0000313" key="2">
    <source>
        <dbReference type="EMBL" id="OXU17343.1"/>
    </source>
</evidence>
<evidence type="ECO:0000256" key="1">
    <source>
        <dbReference type="SAM" id="Coils"/>
    </source>
</evidence>
<proteinExistence type="predicted"/>
<name>A0A232EG72_9HYME</name>
<accession>A0A232EG72</accession>
<feature type="coiled-coil region" evidence="1">
    <location>
        <begin position="95"/>
        <end position="125"/>
    </location>
</feature>
<evidence type="ECO:0000313" key="3">
    <source>
        <dbReference type="Proteomes" id="UP000215335"/>
    </source>
</evidence>
<organism evidence="2 3">
    <name type="scientific">Trichomalopsis sarcophagae</name>
    <dbReference type="NCBI Taxonomy" id="543379"/>
    <lineage>
        <taxon>Eukaryota</taxon>
        <taxon>Metazoa</taxon>
        <taxon>Ecdysozoa</taxon>
        <taxon>Arthropoda</taxon>
        <taxon>Hexapoda</taxon>
        <taxon>Insecta</taxon>
        <taxon>Pterygota</taxon>
        <taxon>Neoptera</taxon>
        <taxon>Endopterygota</taxon>
        <taxon>Hymenoptera</taxon>
        <taxon>Apocrita</taxon>
        <taxon>Proctotrupomorpha</taxon>
        <taxon>Chalcidoidea</taxon>
        <taxon>Pteromalidae</taxon>
        <taxon>Pteromalinae</taxon>
        <taxon>Trichomalopsis</taxon>
    </lineage>
</organism>
<keyword evidence="1" id="KW-0175">Coiled coil</keyword>
<dbReference type="EMBL" id="NNAY01004850">
    <property type="protein sequence ID" value="OXU17343.1"/>
    <property type="molecule type" value="Genomic_DNA"/>
</dbReference>
<comment type="caution">
    <text evidence="2">The sequence shown here is derived from an EMBL/GenBank/DDBJ whole genome shotgun (WGS) entry which is preliminary data.</text>
</comment>